<organism evidence="1 2">
    <name type="scientific">Cereibacter johrii</name>
    <dbReference type="NCBI Taxonomy" id="445629"/>
    <lineage>
        <taxon>Bacteria</taxon>
        <taxon>Pseudomonadati</taxon>
        <taxon>Pseudomonadota</taxon>
        <taxon>Alphaproteobacteria</taxon>
        <taxon>Rhodobacterales</taxon>
        <taxon>Paracoccaceae</taxon>
        <taxon>Cereibacter</taxon>
    </lineage>
</organism>
<gene>
    <name evidence="1" type="ORF">C8J29_102543</name>
</gene>
<keyword evidence="2" id="KW-1185">Reference proteome</keyword>
<comment type="caution">
    <text evidence="1">The sequence shown here is derived from an EMBL/GenBank/DDBJ whole genome shotgun (WGS) entry which is preliminary data.</text>
</comment>
<accession>A0ABX5JFK4</accession>
<evidence type="ECO:0000313" key="2">
    <source>
        <dbReference type="Proteomes" id="UP000240800"/>
    </source>
</evidence>
<evidence type="ECO:0000313" key="1">
    <source>
        <dbReference type="EMBL" id="PTM80462.1"/>
    </source>
</evidence>
<name>A0ABX5JFK4_9RHOB</name>
<protein>
    <submittedName>
        <fullName evidence="1">Uncharacterized protein</fullName>
    </submittedName>
</protein>
<proteinExistence type="predicted"/>
<dbReference type="Proteomes" id="UP000240800">
    <property type="component" value="Unassembled WGS sequence"/>
</dbReference>
<dbReference type="EMBL" id="PZZW01000002">
    <property type="protein sequence ID" value="PTM80462.1"/>
    <property type="molecule type" value="Genomic_DNA"/>
</dbReference>
<sequence length="85" mass="9742">MLLAFAEDLARRGQTEHLILFTDRADLYLRNGYSAVEPAMVTWLAIDERASHSMQRRDFSGTFMAKALCDKPFPRGEIDLLGYLF</sequence>
<reference evidence="1 2" key="1">
    <citation type="submission" date="2018-04" db="EMBL/GenBank/DDBJ databases">
        <title>Genomic Encyclopedia of Type Strains, Phase III (KMG-III): the genomes of soil and plant-associated and newly described type strains.</title>
        <authorList>
            <person name="Whitman W."/>
        </authorList>
    </citation>
    <scope>NUCLEOTIDE SEQUENCE [LARGE SCALE GENOMIC DNA]</scope>
    <source>
        <strain evidence="1 2">JA192</strain>
    </source>
</reference>